<dbReference type="FunFam" id="3.30.70.270:FF:000026">
    <property type="entry name" value="Transposon Ty3-G Gag-Pol polyprotein"/>
    <property type="match status" value="1"/>
</dbReference>
<organism evidence="10">
    <name type="scientific">Photinus pyralis</name>
    <name type="common">Common eastern firefly</name>
    <name type="synonym">Lampyris pyralis</name>
    <dbReference type="NCBI Taxonomy" id="7054"/>
    <lineage>
        <taxon>Eukaryota</taxon>
        <taxon>Metazoa</taxon>
        <taxon>Ecdysozoa</taxon>
        <taxon>Arthropoda</taxon>
        <taxon>Hexapoda</taxon>
        <taxon>Insecta</taxon>
        <taxon>Pterygota</taxon>
        <taxon>Neoptera</taxon>
        <taxon>Endopterygota</taxon>
        <taxon>Coleoptera</taxon>
        <taxon>Polyphaga</taxon>
        <taxon>Elateriformia</taxon>
        <taxon>Elateroidea</taxon>
        <taxon>Lampyridae</taxon>
        <taxon>Lampyrinae</taxon>
        <taxon>Photinus</taxon>
    </lineage>
</organism>
<dbReference type="InterPro" id="IPR050951">
    <property type="entry name" value="Retrovirus_Pol_polyprotein"/>
</dbReference>
<dbReference type="GO" id="GO:0015074">
    <property type="term" value="P:DNA integration"/>
    <property type="evidence" value="ECO:0007669"/>
    <property type="project" value="InterPro"/>
</dbReference>
<proteinExistence type="predicted"/>
<evidence type="ECO:0000259" key="9">
    <source>
        <dbReference type="PROSITE" id="PS50994"/>
    </source>
</evidence>
<feature type="domain" description="Reverse transcriptase" evidence="8">
    <location>
        <begin position="479"/>
        <end position="655"/>
    </location>
</feature>
<protein>
    <recommendedName>
        <fullName evidence="1">RNA-directed DNA polymerase</fullName>
        <ecNumber evidence="1">2.7.7.49</ecNumber>
    </recommendedName>
</protein>
<dbReference type="FunFam" id="3.30.420.10:FF:000063">
    <property type="entry name" value="Retrovirus-related Pol polyprotein from transposon 297-like Protein"/>
    <property type="match status" value="1"/>
</dbReference>
<feature type="domain" description="Integrase catalytic" evidence="9">
    <location>
        <begin position="1022"/>
        <end position="1181"/>
    </location>
</feature>
<dbReference type="GO" id="GO:0003964">
    <property type="term" value="F:RNA-directed DNA polymerase activity"/>
    <property type="evidence" value="ECO:0007669"/>
    <property type="project" value="UniProtKB-KW"/>
</dbReference>
<dbReference type="InterPro" id="IPR043502">
    <property type="entry name" value="DNA/RNA_pol_sf"/>
</dbReference>
<dbReference type="PROSITE" id="PS50878">
    <property type="entry name" value="RT_POL"/>
    <property type="match status" value="1"/>
</dbReference>
<dbReference type="GO" id="GO:0003676">
    <property type="term" value="F:nucleic acid binding"/>
    <property type="evidence" value="ECO:0007669"/>
    <property type="project" value="InterPro"/>
</dbReference>
<dbReference type="CDD" id="cd05481">
    <property type="entry name" value="retropepsin_like_LTR_1"/>
    <property type="match status" value="1"/>
</dbReference>
<evidence type="ECO:0000256" key="4">
    <source>
        <dbReference type="ARBA" id="ARBA00022722"/>
    </source>
</evidence>
<dbReference type="Pfam" id="PF00078">
    <property type="entry name" value="RVT_1"/>
    <property type="match status" value="1"/>
</dbReference>
<sequence length="1338" mass="154516">MERRPIEQLNLSGNVAENWKSWIQRFEIYSTATELDVKAEKTQCAQLLHCLGEESIKIYNTFQFSVEDQNKIKPLKSAFNDYFTPKKNLTYERYKFFTSRQNNLKIEEYVTQLKNLANQCEFGTEELKNELIKTMVIIGIKDSHLREKLIQNEDQTLDKVIECCVITENSKKNMQLMKITETPSPTTAGDKDSEMIDAIRKGKRMDGNGANSRANVAASTSKSRLTNNTIHNCTRCSKNHAINRCFAFGKICTVCKKPNHFAICCRYRNKAINEISQAEVENEIDYLSINSVSTNATKYCIIELPINKHVNSKVKFKIDTGASVNIISVVYLRNCEIDLSKIVRNSDSLVTYTGHKIPIVGKIYLDVKFENKLHRNLEFYVVEGKNDSILGLQSSIKLGIVKIHDQVEMKSINVITENVQHDYAQLIKKYDIFNGIGKLNKPYHIEIKENVTPKVNPIRNVPFALQQDFCKYLDDLQKLKIIEKVKGHSEWVNSYVLVKKGDGSLRICLDPKQLNEAIKDSKYKIPSIDEISAKLNGSKFFSKLDATNGFWNIPLDETSSNLCTFGTPYGKFKFLRMPFGIKIASEVFQEYFKEIFTMPGVENYIDDILIHAPTKEEHDKILEQVFKTAYENNIKFNLNKCQLGISEIKYLGLKFTKDGISVDEEKIDAIKNMPTPNNKKEVQIFLGMVTYVGRFVQNLSELTKPLRDLIKKDIFFKWEKVHTEAFQKLKNEIMKEPLLRYFDPKLPITISVDASRSGLGAVLLQNGQPCAYASRAMTETQTRYAQIEKELLAICFGTNKFYQYIYGTKCNVETDHKPLISIFKKSLNSCPARLQRMLISLQKFDINLIYKPGKQLVMADTLSRLNETKEFNDQLNLEEQVCLIEKNVKVSDTKIEQLATSTNNDKNLKIIKNYINNGWPKSLNKVPSQLKPYYKLRSEITLGSKGLIYMGQRIIIPTEWQNKILSDIHVGHLGIQKCILKARNCVYWPNINQHIENLVNRCSMCNKYANSNTKEPLKSHQIIKSPWKKLGIDLYELYSETYLIVVDYYSKYPEICSLNHDLTAKNVINKLKSIFARHGIPYLVVSDSGSQFISKEFQTFANEWNFKSIIASPHHQQSNGLAERTIQSLKKMIKKCSDNKEDIYLALLSFRNTPVVNTYSPSQILMSRHLRDHLPIYDKKLNPAIISKNKYHELLNRSQIVSKHNYDKKVKYRNELPNNALIWYQKTPNDIWRKGKIVDKVRDRTYKILTENGKYLIRNKYYIKESKCKEFQVSNYNSSFVATHVFNKSKCLDNEEPENINTNSCSDQNCNTDTNVEQVDLGKRLRKLPSKFNEFVVY</sequence>
<dbReference type="InterPro" id="IPR021109">
    <property type="entry name" value="Peptidase_aspartic_dom_sf"/>
</dbReference>
<evidence type="ECO:0000256" key="1">
    <source>
        <dbReference type="ARBA" id="ARBA00012493"/>
    </source>
</evidence>
<evidence type="ECO:0000256" key="2">
    <source>
        <dbReference type="ARBA" id="ARBA00022679"/>
    </source>
</evidence>
<keyword evidence="6" id="KW-0695">RNA-directed DNA polymerase</keyword>
<keyword evidence="2" id="KW-0808">Transferase</keyword>
<dbReference type="InterPro" id="IPR041577">
    <property type="entry name" value="RT_RNaseH_2"/>
</dbReference>
<dbReference type="FunFam" id="3.10.20.370:FF:000001">
    <property type="entry name" value="Retrovirus-related Pol polyprotein from transposon 17.6-like protein"/>
    <property type="match status" value="1"/>
</dbReference>
<dbReference type="GO" id="GO:0004519">
    <property type="term" value="F:endonuclease activity"/>
    <property type="evidence" value="ECO:0007669"/>
    <property type="project" value="UniProtKB-KW"/>
</dbReference>
<evidence type="ECO:0000256" key="3">
    <source>
        <dbReference type="ARBA" id="ARBA00022695"/>
    </source>
</evidence>
<dbReference type="InterPro" id="IPR001584">
    <property type="entry name" value="Integrase_cat-core"/>
</dbReference>
<dbReference type="Gene3D" id="3.30.420.10">
    <property type="entry name" value="Ribonuclease H-like superfamily/Ribonuclease H"/>
    <property type="match status" value="1"/>
</dbReference>
<keyword evidence="5" id="KW-0255">Endonuclease</keyword>
<keyword evidence="7" id="KW-0511">Multifunctional enzyme</keyword>
<evidence type="ECO:0000256" key="7">
    <source>
        <dbReference type="ARBA" id="ARBA00023268"/>
    </source>
</evidence>
<dbReference type="PANTHER" id="PTHR37984">
    <property type="entry name" value="PROTEIN CBG26694"/>
    <property type="match status" value="1"/>
</dbReference>
<dbReference type="PANTHER" id="PTHR37984:SF5">
    <property type="entry name" value="PROTEIN NYNRIN-LIKE"/>
    <property type="match status" value="1"/>
</dbReference>
<dbReference type="Gene3D" id="3.10.10.10">
    <property type="entry name" value="HIV Type 1 Reverse Transcriptase, subunit A, domain 1"/>
    <property type="match status" value="1"/>
</dbReference>
<dbReference type="InterPro" id="IPR012337">
    <property type="entry name" value="RNaseH-like_sf"/>
</dbReference>
<dbReference type="SUPFAM" id="SSF56672">
    <property type="entry name" value="DNA/RNA polymerases"/>
    <property type="match status" value="1"/>
</dbReference>
<dbReference type="GO" id="GO:0042575">
    <property type="term" value="C:DNA polymerase complex"/>
    <property type="evidence" value="ECO:0007669"/>
    <property type="project" value="UniProtKB-ARBA"/>
</dbReference>
<reference evidence="10" key="1">
    <citation type="journal article" date="2016" name="Sci. Rep.">
        <title>Molecular characterization of firefly nuptial gifts: a multi-omics approach sheds light on postcopulatory sexual selection.</title>
        <authorList>
            <person name="Al-Wathiqui N."/>
            <person name="Fallon T.R."/>
            <person name="South A."/>
            <person name="Weng J.K."/>
            <person name="Lewis S.M."/>
        </authorList>
    </citation>
    <scope>NUCLEOTIDE SEQUENCE</scope>
</reference>
<dbReference type="Pfam" id="PF00665">
    <property type="entry name" value="rve"/>
    <property type="match status" value="1"/>
</dbReference>
<dbReference type="Pfam" id="PF17919">
    <property type="entry name" value="RT_RNaseH_2"/>
    <property type="match status" value="1"/>
</dbReference>
<dbReference type="InterPro" id="IPR000477">
    <property type="entry name" value="RT_dom"/>
</dbReference>
<keyword evidence="5" id="KW-0378">Hydrolase</keyword>
<evidence type="ECO:0000256" key="6">
    <source>
        <dbReference type="ARBA" id="ARBA00022918"/>
    </source>
</evidence>
<keyword evidence="4" id="KW-0540">Nuclease</keyword>
<dbReference type="EC" id="2.7.7.49" evidence="1"/>
<dbReference type="Pfam" id="PF17921">
    <property type="entry name" value="Integrase_H2C2"/>
    <property type="match status" value="1"/>
</dbReference>
<evidence type="ECO:0000259" key="8">
    <source>
        <dbReference type="PROSITE" id="PS50878"/>
    </source>
</evidence>
<dbReference type="InterPro" id="IPR043128">
    <property type="entry name" value="Rev_trsase/Diguanyl_cyclase"/>
</dbReference>
<accession>A0A1Y1M671</accession>
<dbReference type="CDD" id="cd01647">
    <property type="entry name" value="RT_LTR"/>
    <property type="match status" value="1"/>
</dbReference>
<dbReference type="InterPro" id="IPR036397">
    <property type="entry name" value="RNaseH_sf"/>
</dbReference>
<dbReference type="CDD" id="cd09274">
    <property type="entry name" value="RNase_HI_RT_Ty3"/>
    <property type="match status" value="1"/>
</dbReference>
<dbReference type="EMBL" id="GEZM01041944">
    <property type="protein sequence ID" value="JAV80090.1"/>
    <property type="molecule type" value="Transcribed_RNA"/>
</dbReference>
<dbReference type="SUPFAM" id="SSF50630">
    <property type="entry name" value="Acid proteases"/>
    <property type="match status" value="1"/>
</dbReference>
<evidence type="ECO:0000256" key="5">
    <source>
        <dbReference type="ARBA" id="ARBA00022759"/>
    </source>
</evidence>
<dbReference type="Gene3D" id="2.40.70.10">
    <property type="entry name" value="Acid Proteases"/>
    <property type="match status" value="1"/>
</dbReference>
<evidence type="ECO:0000313" key="10">
    <source>
        <dbReference type="EMBL" id="JAV80090.1"/>
    </source>
</evidence>
<dbReference type="InterPro" id="IPR041588">
    <property type="entry name" value="Integrase_H2C2"/>
</dbReference>
<name>A0A1Y1M671_PHOPY</name>
<dbReference type="FunFam" id="1.10.340.70:FF:000003">
    <property type="entry name" value="Protein CBG25708"/>
    <property type="match status" value="1"/>
</dbReference>
<dbReference type="SUPFAM" id="SSF53098">
    <property type="entry name" value="Ribonuclease H-like"/>
    <property type="match status" value="1"/>
</dbReference>
<dbReference type="Gene3D" id="1.10.340.70">
    <property type="match status" value="1"/>
</dbReference>
<keyword evidence="3" id="KW-0548">Nucleotidyltransferase</keyword>
<dbReference type="Gene3D" id="3.30.70.270">
    <property type="match status" value="2"/>
</dbReference>
<dbReference type="PROSITE" id="PS50994">
    <property type="entry name" value="INTEGRASE"/>
    <property type="match status" value="1"/>
</dbReference>